<accession>A0A8S2QR05</accession>
<protein>
    <submittedName>
        <fullName evidence="2">Uncharacterized protein</fullName>
    </submittedName>
</protein>
<evidence type="ECO:0000313" key="2">
    <source>
        <dbReference type="EMBL" id="CAF4121159.1"/>
    </source>
</evidence>
<keyword evidence="1" id="KW-0472">Membrane</keyword>
<proteinExistence type="predicted"/>
<comment type="caution">
    <text evidence="2">The sequence shown here is derived from an EMBL/GenBank/DDBJ whole genome shotgun (WGS) entry which is preliminary data.</text>
</comment>
<feature type="transmembrane region" description="Helical" evidence="1">
    <location>
        <begin position="47"/>
        <end position="65"/>
    </location>
</feature>
<organism evidence="2 3">
    <name type="scientific">Rotaria magnacalcarata</name>
    <dbReference type="NCBI Taxonomy" id="392030"/>
    <lineage>
        <taxon>Eukaryota</taxon>
        <taxon>Metazoa</taxon>
        <taxon>Spiralia</taxon>
        <taxon>Gnathifera</taxon>
        <taxon>Rotifera</taxon>
        <taxon>Eurotatoria</taxon>
        <taxon>Bdelloidea</taxon>
        <taxon>Philodinida</taxon>
        <taxon>Philodinidae</taxon>
        <taxon>Rotaria</taxon>
    </lineage>
</organism>
<evidence type="ECO:0000313" key="3">
    <source>
        <dbReference type="Proteomes" id="UP000681720"/>
    </source>
</evidence>
<reference evidence="2" key="1">
    <citation type="submission" date="2021-02" db="EMBL/GenBank/DDBJ databases">
        <authorList>
            <person name="Nowell W R."/>
        </authorList>
    </citation>
    <scope>NUCLEOTIDE SEQUENCE</scope>
</reference>
<keyword evidence="1" id="KW-0812">Transmembrane</keyword>
<sequence>RKMGNKISISNYNFQNSIIISTFTEVEQHYHSSKNTCYSATRLPSNLMIPILNICCVLSVTIFYGNGVTYQGPNTKRQRTYVIGDIVGLKVSDVYRTNTSSTVLPYLTAANFASLRALDTDQLSTITFIQASQLYTNFKSVEICKCAVMYKEIFFVYLLKIILINCYTFQSSIDNLLYLKNTSTLFAISSSHLHQLHWSATNKNLLLLHRRVQLHASIDNAEYGVNVFVYDQIKQLLIICARSLVGRCILYDANDISRTYLLDSNLETNYLGCLSGCHTFMSSNIIRSAFNGNRLDRNGNVVNSQIEIGKDLLSYNIKYQFKSSDNTLITSLTFLPERLFKNQN</sequence>
<evidence type="ECO:0000256" key="1">
    <source>
        <dbReference type="SAM" id="Phobius"/>
    </source>
</evidence>
<gene>
    <name evidence="2" type="ORF">GIL414_LOCUS18054</name>
</gene>
<name>A0A8S2QR05_9BILA</name>
<dbReference type="AlphaFoldDB" id="A0A8S2QR05"/>
<keyword evidence="1" id="KW-1133">Transmembrane helix</keyword>
<feature type="non-terminal residue" evidence="2">
    <location>
        <position position="1"/>
    </location>
</feature>
<feature type="non-terminal residue" evidence="2">
    <location>
        <position position="344"/>
    </location>
</feature>
<dbReference type="Proteomes" id="UP000681720">
    <property type="component" value="Unassembled WGS sequence"/>
</dbReference>
<dbReference type="EMBL" id="CAJOBJ010008775">
    <property type="protein sequence ID" value="CAF4121159.1"/>
    <property type="molecule type" value="Genomic_DNA"/>
</dbReference>